<protein>
    <submittedName>
        <fullName evidence="1">Uncharacterized protein</fullName>
    </submittedName>
</protein>
<keyword evidence="2" id="KW-1185">Reference proteome</keyword>
<name>A0A8J7JIF5_9BACT</name>
<reference evidence="1" key="1">
    <citation type="submission" date="2020-12" db="EMBL/GenBank/DDBJ databases">
        <title>Geomonas sp. Red875, isolated from river sediment.</title>
        <authorList>
            <person name="Xu Z."/>
            <person name="Zhang Z."/>
            <person name="Masuda Y."/>
            <person name="Itoh H."/>
            <person name="Senoo K."/>
        </authorList>
    </citation>
    <scope>NUCLEOTIDE SEQUENCE</scope>
    <source>
        <strain evidence="1">Red875</strain>
    </source>
</reference>
<dbReference type="AlphaFoldDB" id="A0A8J7JIF5"/>
<dbReference type="RefSeq" id="WP_199383069.1">
    <property type="nucleotide sequence ID" value="NZ_JAEMHM010000004.1"/>
</dbReference>
<evidence type="ECO:0000313" key="1">
    <source>
        <dbReference type="EMBL" id="MBJ6724230.1"/>
    </source>
</evidence>
<sequence>MIRSLAARLFLMGCLAFFLMGSVLPDSKYKTPVGNSRWRIGRTGIVANIDLNENLFSDMRGLKERRYNFASGSQEELQRIAGEFLQGYVDQKVQVWLNGKKCLLKVDRLERLDNSIYTIWISIDDIQLKSTKNILKINYNMLFEEIDNQHLNQALYYFSNATGDALRRMFDYSPAVGEHDFIASSKSWELSFDGRDVPALEKTRVSGNVAAKAK</sequence>
<accession>A0A8J7JIF5</accession>
<proteinExistence type="predicted"/>
<gene>
    <name evidence="1" type="ORF">JFN93_05895</name>
</gene>
<organism evidence="1 2">
    <name type="scientific">Geomesophilobacter sediminis</name>
    <dbReference type="NCBI Taxonomy" id="2798584"/>
    <lineage>
        <taxon>Bacteria</taxon>
        <taxon>Pseudomonadati</taxon>
        <taxon>Thermodesulfobacteriota</taxon>
        <taxon>Desulfuromonadia</taxon>
        <taxon>Geobacterales</taxon>
        <taxon>Geobacteraceae</taxon>
        <taxon>Geomesophilobacter</taxon>
    </lineage>
</organism>
<comment type="caution">
    <text evidence="1">The sequence shown here is derived from an EMBL/GenBank/DDBJ whole genome shotgun (WGS) entry which is preliminary data.</text>
</comment>
<dbReference type="Proteomes" id="UP000636888">
    <property type="component" value="Unassembled WGS sequence"/>
</dbReference>
<dbReference type="EMBL" id="JAEMHM010000004">
    <property type="protein sequence ID" value="MBJ6724230.1"/>
    <property type="molecule type" value="Genomic_DNA"/>
</dbReference>
<evidence type="ECO:0000313" key="2">
    <source>
        <dbReference type="Proteomes" id="UP000636888"/>
    </source>
</evidence>